<dbReference type="PANTHER" id="PTHR46880">
    <property type="entry name" value="RAS-ASSOCIATING DOMAIN-CONTAINING PROTEIN"/>
    <property type="match status" value="1"/>
</dbReference>
<comment type="caution">
    <text evidence="1">The sequence shown here is derived from an EMBL/GenBank/DDBJ whole genome shotgun (WGS) entry which is preliminary data.</text>
</comment>
<accession>A0A6G0VR08</accession>
<dbReference type="EMBL" id="VUJU01013004">
    <property type="protein sequence ID" value="KAF0706169.1"/>
    <property type="molecule type" value="Genomic_DNA"/>
</dbReference>
<evidence type="ECO:0000313" key="1">
    <source>
        <dbReference type="EMBL" id="KAF0706169.1"/>
    </source>
</evidence>
<dbReference type="PANTHER" id="PTHR46880:SF5">
    <property type="entry name" value="DUF4371 DOMAIN-CONTAINING PROTEIN"/>
    <property type="match status" value="1"/>
</dbReference>
<name>A0A6G0VR08_APHCR</name>
<keyword evidence="2" id="KW-1185">Reference proteome</keyword>
<evidence type="ECO:0000313" key="2">
    <source>
        <dbReference type="Proteomes" id="UP000478052"/>
    </source>
</evidence>
<proteinExistence type="predicted"/>
<dbReference type="AlphaFoldDB" id="A0A6G0VR08"/>
<organism evidence="1 2">
    <name type="scientific">Aphis craccivora</name>
    <name type="common">Cowpea aphid</name>
    <dbReference type="NCBI Taxonomy" id="307492"/>
    <lineage>
        <taxon>Eukaryota</taxon>
        <taxon>Metazoa</taxon>
        <taxon>Ecdysozoa</taxon>
        <taxon>Arthropoda</taxon>
        <taxon>Hexapoda</taxon>
        <taxon>Insecta</taxon>
        <taxon>Pterygota</taxon>
        <taxon>Neoptera</taxon>
        <taxon>Paraneoptera</taxon>
        <taxon>Hemiptera</taxon>
        <taxon>Sternorrhyncha</taxon>
        <taxon>Aphidomorpha</taxon>
        <taxon>Aphidoidea</taxon>
        <taxon>Aphididae</taxon>
        <taxon>Aphidini</taxon>
        <taxon>Aphis</taxon>
        <taxon>Aphis</taxon>
    </lineage>
</organism>
<dbReference type="OrthoDB" id="10356524at2759"/>
<protein>
    <submittedName>
        <fullName evidence="1">Uncharacterized protein</fullName>
    </submittedName>
</protein>
<reference evidence="1 2" key="1">
    <citation type="submission" date="2019-08" db="EMBL/GenBank/DDBJ databases">
        <title>Whole genome of Aphis craccivora.</title>
        <authorList>
            <person name="Voronova N.V."/>
            <person name="Shulinski R.S."/>
            <person name="Bandarenka Y.V."/>
            <person name="Zhorov D.G."/>
            <person name="Warner D."/>
        </authorList>
    </citation>
    <scope>NUCLEOTIDE SEQUENCE [LARGE SCALE GENOMIC DNA]</scope>
    <source>
        <strain evidence="1">180601</strain>
        <tissue evidence="1">Whole Body</tissue>
    </source>
</reference>
<gene>
    <name evidence="1" type="ORF">FWK35_00034663</name>
</gene>
<dbReference type="Proteomes" id="UP000478052">
    <property type="component" value="Unassembled WGS sequence"/>
</dbReference>
<sequence length="135" mass="15807">MNSRIDKIENDIKIAGMTYEKIRSRRHSIKTARILSAKPHSADVERLISYYNLLKTATRSSLSPTVINDSLYVKINMPALDEFDPQPAVFNWLNKKKRHSKMHTHAKNQEWYQGVFDEVKEYDLINNIELGKIQF</sequence>